<dbReference type="EMBL" id="VOHM01000001">
    <property type="protein sequence ID" value="TWT28988.1"/>
    <property type="molecule type" value="Genomic_DNA"/>
</dbReference>
<evidence type="ECO:0000313" key="1">
    <source>
        <dbReference type="EMBL" id="TWT28988.1"/>
    </source>
</evidence>
<protein>
    <submittedName>
        <fullName evidence="1">3-methyladenine DNA glycosylase</fullName>
    </submittedName>
</protein>
<dbReference type="RefSeq" id="WP_146323104.1">
    <property type="nucleotide sequence ID" value="NZ_BAABLR010000076.1"/>
</dbReference>
<gene>
    <name evidence="1" type="ORF">FRX94_00235</name>
</gene>
<comment type="caution">
    <text evidence="1">The sequence shown here is derived from an EMBL/GenBank/DDBJ whole genome shotgun (WGS) entry which is preliminary data.</text>
</comment>
<evidence type="ECO:0000313" key="2">
    <source>
        <dbReference type="Proteomes" id="UP000320791"/>
    </source>
</evidence>
<sequence>MRMLSVGEWTARLEAHRSRAEALTGAHLARRRKAEKHPVFDFLFEYYPISPGKLARWHPGRGETLAGEPPHARWRDYTRTPEGVTVDLHAMWARRGNAIEYVKHLLERTATNPTHFDCFGLHEWAMVYQTDRPRHNLPLRLGKDGTNDVVKTHNIRCTHYDAFRFFTPAARPLNLHALRREDQPEFDQSGCLHATMDLYKWAAKLGPLVPGELWLDTFELARDVRILDMEASPYDCSEYGFHVVAIETAQGKAEYVARQRRLAERAAPLRQSLIDLCTKPTI</sequence>
<name>A0A5C5USF4_9CORY</name>
<dbReference type="OrthoDB" id="9790578at2"/>
<keyword evidence="2" id="KW-1185">Reference proteome</keyword>
<dbReference type="Proteomes" id="UP000320791">
    <property type="component" value="Unassembled WGS sequence"/>
</dbReference>
<proteinExistence type="predicted"/>
<accession>A0A5C5USF4</accession>
<organism evidence="1 2">
    <name type="scientific">Corynebacterium canis</name>
    <dbReference type="NCBI Taxonomy" id="679663"/>
    <lineage>
        <taxon>Bacteria</taxon>
        <taxon>Bacillati</taxon>
        <taxon>Actinomycetota</taxon>
        <taxon>Actinomycetes</taxon>
        <taxon>Mycobacteriales</taxon>
        <taxon>Corynebacteriaceae</taxon>
        <taxon>Corynebacterium</taxon>
    </lineage>
</organism>
<reference evidence="1 2" key="1">
    <citation type="submission" date="2019-08" db="EMBL/GenBank/DDBJ databases">
        <authorList>
            <person name="Lei W."/>
        </authorList>
    </citation>
    <scope>NUCLEOTIDE SEQUENCE [LARGE SCALE GENOMIC DNA]</scope>
    <source>
        <strain evidence="1 2">CCUG 58627</strain>
    </source>
</reference>
<dbReference type="AlphaFoldDB" id="A0A5C5USF4"/>